<evidence type="ECO:0000313" key="3">
    <source>
        <dbReference type="Proteomes" id="UP000077248"/>
    </source>
</evidence>
<gene>
    <name evidence="2" type="ORF">CC77DRAFT_943251</name>
</gene>
<evidence type="ECO:0000259" key="1">
    <source>
        <dbReference type="Pfam" id="PF06985"/>
    </source>
</evidence>
<sequence>MTSYQYSALSPGSIRVLAVSGTKDAPSYKIEVLNLTDKPRFEALSYTWNDYDNEEPRAIDGNANTYASIPIAGAGSLKITLHLVHILNHIHGLLVQPGSSGRIWIDQIAVNQRDLDERSHQVALMQQIYGQAERTLMWIGK</sequence>
<dbReference type="GeneID" id="29120502"/>
<dbReference type="VEuPathDB" id="FungiDB:CC77DRAFT_943251"/>
<dbReference type="OMA" id="WNDESPS"/>
<accession>A0A177DBQ0</accession>
<dbReference type="PANTHER" id="PTHR24148:SF64">
    <property type="entry name" value="HETEROKARYON INCOMPATIBILITY DOMAIN-CONTAINING PROTEIN"/>
    <property type="match status" value="1"/>
</dbReference>
<dbReference type="Pfam" id="PF06985">
    <property type="entry name" value="HET"/>
    <property type="match status" value="1"/>
</dbReference>
<feature type="domain" description="Heterokaryon incompatibility" evidence="1">
    <location>
        <begin position="41"/>
        <end position="140"/>
    </location>
</feature>
<keyword evidence="3" id="KW-1185">Reference proteome</keyword>
<dbReference type="AlphaFoldDB" id="A0A177DBQ0"/>
<reference evidence="2 3" key="1">
    <citation type="submission" date="2016-05" db="EMBL/GenBank/DDBJ databases">
        <title>Comparative analysis of secretome profiles of manganese(II)-oxidizing ascomycete fungi.</title>
        <authorList>
            <consortium name="DOE Joint Genome Institute"/>
            <person name="Zeiner C.A."/>
            <person name="Purvine S.O."/>
            <person name="Zink E.M."/>
            <person name="Wu S."/>
            <person name="Pasa-Tolic L."/>
            <person name="Chaput D.L."/>
            <person name="Haridas S."/>
            <person name="Grigoriev I.V."/>
            <person name="Santelli C.M."/>
            <person name="Hansel C.M."/>
        </authorList>
    </citation>
    <scope>NUCLEOTIDE SEQUENCE [LARGE SCALE GENOMIC DNA]</scope>
    <source>
        <strain evidence="2 3">SRC1lrK2f</strain>
    </source>
</reference>
<dbReference type="InterPro" id="IPR052895">
    <property type="entry name" value="HetReg/Transcr_Mod"/>
</dbReference>
<dbReference type="KEGG" id="aalt:CC77DRAFT_943251"/>
<dbReference type="InterPro" id="IPR010730">
    <property type="entry name" value="HET"/>
</dbReference>
<proteinExistence type="predicted"/>
<dbReference type="Proteomes" id="UP000077248">
    <property type="component" value="Unassembled WGS sequence"/>
</dbReference>
<dbReference type="EMBL" id="KV441488">
    <property type="protein sequence ID" value="OAG16751.1"/>
    <property type="molecule type" value="Genomic_DNA"/>
</dbReference>
<feature type="non-terminal residue" evidence="2">
    <location>
        <position position="141"/>
    </location>
</feature>
<dbReference type="STRING" id="5599.A0A177DBQ0"/>
<evidence type="ECO:0000313" key="2">
    <source>
        <dbReference type="EMBL" id="OAG16751.1"/>
    </source>
</evidence>
<protein>
    <recommendedName>
        <fullName evidence="1">Heterokaryon incompatibility domain-containing protein</fullName>
    </recommendedName>
</protein>
<dbReference type="PANTHER" id="PTHR24148">
    <property type="entry name" value="ANKYRIN REPEAT DOMAIN-CONTAINING PROTEIN 39 HOMOLOG-RELATED"/>
    <property type="match status" value="1"/>
</dbReference>
<dbReference type="RefSeq" id="XP_018382172.1">
    <property type="nucleotide sequence ID" value="XM_018534908.1"/>
</dbReference>
<organism evidence="2 3">
    <name type="scientific">Alternaria alternata</name>
    <name type="common">Alternaria rot fungus</name>
    <name type="synonym">Torula alternata</name>
    <dbReference type="NCBI Taxonomy" id="5599"/>
    <lineage>
        <taxon>Eukaryota</taxon>
        <taxon>Fungi</taxon>
        <taxon>Dikarya</taxon>
        <taxon>Ascomycota</taxon>
        <taxon>Pezizomycotina</taxon>
        <taxon>Dothideomycetes</taxon>
        <taxon>Pleosporomycetidae</taxon>
        <taxon>Pleosporales</taxon>
        <taxon>Pleosporineae</taxon>
        <taxon>Pleosporaceae</taxon>
        <taxon>Alternaria</taxon>
        <taxon>Alternaria sect. Alternaria</taxon>
        <taxon>Alternaria alternata complex</taxon>
    </lineage>
</organism>
<name>A0A177DBQ0_ALTAL</name>